<dbReference type="InterPro" id="IPR024855">
    <property type="entry name" value="UNC79"/>
</dbReference>
<dbReference type="Proteomes" id="UP000410492">
    <property type="component" value="Unassembled WGS sequence"/>
</dbReference>
<organism evidence="2 3">
    <name type="scientific">Callosobruchus maculatus</name>
    <name type="common">Southern cowpea weevil</name>
    <name type="synonym">Pulse bruchid</name>
    <dbReference type="NCBI Taxonomy" id="64391"/>
    <lineage>
        <taxon>Eukaryota</taxon>
        <taxon>Metazoa</taxon>
        <taxon>Ecdysozoa</taxon>
        <taxon>Arthropoda</taxon>
        <taxon>Hexapoda</taxon>
        <taxon>Insecta</taxon>
        <taxon>Pterygota</taxon>
        <taxon>Neoptera</taxon>
        <taxon>Endopterygota</taxon>
        <taxon>Coleoptera</taxon>
        <taxon>Polyphaga</taxon>
        <taxon>Cucujiformia</taxon>
        <taxon>Chrysomeloidea</taxon>
        <taxon>Chrysomelidae</taxon>
        <taxon>Bruchinae</taxon>
        <taxon>Bruchini</taxon>
        <taxon>Callosobruchus</taxon>
    </lineage>
</organism>
<feature type="signal peptide" evidence="1">
    <location>
        <begin position="1"/>
        <end position="19"/>
    </location>
</feature>
<name>A0A653DP90_CALMS</name>
<keyword evidence="3" id="KW-1185">Reference proteome</keyword>
<evidence type="ECO:0000313" key="2">
    <source>
        <dbReference type="EMBL" id="VEN61322.1"/>
    </source>
</evidence>
<keyword evidence="1" id="KW-0732">Signal</keyword>
<reference evidence="2 3" key="1">
    <citation type="submission" date="2019-01" db="EMBL/GenBank/DDBJ databases">
        <authorList>
            <person name="Sayadi A."/>
        </authorList>
    </citation>
    <scope>NUCLEOTIDE SEQUENCE [LARGE SCALE GENOMIC DNA]</scope>
</reference>
<evidence type="ECO:0000256" key="1">
    <source>
        <dbReference type="SAM" id="SignalP"/>
    </source>
</evidence>
<accession>A0A653DP90</accession>
<feature type="chain" id="PRO_5024798798" evidence="1">
    <location>
        <begin position="20"/>
        <end position="221"/>
    </location>
</feature>
<dbReference type="OrthoDB" id="6748046at2759"/>
<dbReference type="EMBL" id="CAACVG010013129">
    <property type="protein sequence ID" value="VEN61322.1"/>
    <property type="molecule type" value="Genomic_DNA"/>
</dbReference>
<protein>
    <submittedName>
        <fullName evidence="2">Uncharacterized protein</fullName>
    </submittedName>
</protein>
<gene>
    <name evidence="2" type="ORF">CALMAC_LOCUS18762</name>
</gene>
<sequence>MSWLLLGSLTHTALHGVNHGQTLSQPIPQEASCQIADHIQITMLGFAEQPKASILHMSSLFHAFILCQLWTMYLEQGLHIHLPITESYNVTMNLLFDFWAKVTPCVLQLIHQSRLLSEMVSLHFLSMLEALIECHSTIVAKLLPMWTSVLSSNQLQLPGHLKVRLQLCRDFPPVTFQETVFDKQKRQHIKNPTLYKWLQRLQFKMGQIELQSSTATQFYSL</sequence>
<dbReference type="PANTHER" id="PTHR21696:SF2">
    <property type="entry name" value="PROTEIN UNC-79 HOMOLOG"/>
    <property type="match status" value="1"/>
</dbReference>
<proteinExistence type="predicted"/>
<dbReference type="AlphaFoldDB" id="A0A653DP90"/>
<evidence type="ECO:0000313" key="3">
    <source>
        <dbReference type="Proteomes" id="UP000410492"/>
    </source>
</evidence>
<dbReference type="PANTHER" id="PTHR21696">
    <property type="entry name" value="PROTEIN UNC-79 HOMOLOG"/>
    <property type="match status" value="1"/>
</dbReference>